<dbReference type="VEuPathDB" id="FungiDB:RhiirFUN_001258"/>
<name>A0A915YNL9_9GLOM</name>
<evidence type="ECO:0000313" key="3">
    <source>
        <dbReference type="Proteomes" id="UP000684084"/>
    </source>
</evidence>
<comment type="caution">
    <text evidence="2">The sequence shown here is derived from an EMBL/GenBank/DDBJ whole genome shotgun (WGS) entry which is preliminary data.</text>
</comment>
<dbReference type="Proteomes" id="UP000684084">
    <property type="component" value="Unassembled WGS sequence"/>
</dbReference>
<protein>
    <submittedName>
        <fullName evidence="2">Uncharacterized protein</fullName>
    </submittedName>
</protein>
<dbReference type="AlphaFoldDB" id="A0A915YNL9"/>
<feature type="region of interest" description="Disordered" evidence="1">
    <location>
        <begin position="1"/>
        <end position="116"/>
    </location>
</feature>
<feature type="compositionally biased region" description="Basic and acidic residues" evidence="1">
    <location>
        <begin position="1"/>
        <end position="17"/>
    </location>
</feature>
<sequence length="163" mass="18113">MKRFDDDSGDETFERGCRNSIQPEASEFSDEGSQNETSASSSSSDSDSDESIDSNHQIHYESSNEESQNETSVSSPNSDTDYDESDAKREETLVISPNSEDSESRRGGPIDHPNHDILREEMTRSEGISIIIRAQHSCERRASRKKQLSAWAVAIPIPGTFLP</sequence>
<feature type="compositionally biased region" description="Basic and acidic residues" evidence="1">
    <location>
        <begin position="102"/>
        <end position="116"/>
    </location>
</feature>
<dbReference type="OrthoDB" id="2433326at2759"/>
<organism evidence="2 3">
    <name type="scientific">Rhizophagus irregularis</name>
    <dbReference type="NCBI Taxonomy" id="588596"/>
    <lineage>
        <taxon>Eukaryota</taxon>
        <taxon>Fungi</taxon>
        <taxon>Fungi incertae sedis</taxon>
        <taxon>Mucoromycota</taxon>
        <taxon>Glomeromycotina</taxon>
        <taxon>Glomeromycetes</taxon>
        <taxon>Glomerales</taxon>
        <taxon>Glomeraceae</taxon>
        <taxon>Rhizophagus</taxon>
    </lineage>
</organism>
<evidence type="ECO:0000313" key="2">
    <source>
        <dbReference type="EMBL" id="CAB5297464.1"/>
    </source>
</evidence>
<dbReference type="EMBL" id="CAGKOT010000001">
    <property type="protein sequence ID" value="CAB5297464.1"/>
    <property type="molecule type" value="Genomic_DNA"/>
</dbReference>
<accession>A0A915YNL9</accession>
<evidence type="ECO:0000256" key="1">
    <source>
        <dbReference type="SAM" id="MobiDB-lite"/>
    </source>
</evidence>
<proteinExistence type="predicted"/>
<reference evidence="2" key="1">
    <citation type="submission" date="2020-05" db="EMBL/GenBank/DDBJ databases">
        <authorList>
            <person name="Rincon C."/>
            <person name="Sanders R I."/>
            <person name="Robbins C."/>
            <person name="Chaturvedi A."/>
        </authorList>
    </citation>
    <scope>NUCLEOTIDE SEQUENCE</scope>
    <source>
        <strain evidence="2">CHB12</strain>
    </source>
</reference>
<gene>
    <name evidence="2" type="ORF">CHRIB12_LOCUS577</name>
</gene>